<organism evidence="1 2">
    <name type="scientific">Holotrichia oblita</name>
    <name type="common">Chafer beetle</name>
    <dbReference type="NCBI Taxonomy" id="644536"/>
    <lineage>
        <taxon>Eukaryota</taxon>
        <taxon>Metazoa</taxon>
        <taxon>Ecdysozoa</taxon>
        <taxon>Arthropoda</taxon>
        <taxon>Hexapoda</taxon>
        <taxon>Insecta</taxon>
        <taxon>Pterygota</taxon>
        <taxon>Neoptera</taxon>
        <taxon>Endopterygota</taxon>
        <taxon>Coleoptera</taxon>
        <taxon>Polyphaga</taxon>
        <taxon>Scarabaeiformia</taxon>
        <taxon>Scarabaeidae</taxon>
        <taxon>Melolonthinae</taxon>
        <taxon>Holotrichia</taxon>
    </lineage>
</organism>
<comment type="caution">
    <text evidence="1">The sequence shown here is derived from an EMBL/GenBank/DDBJ whole genome shotgun (WGS) entry which is preliminary data.</text>
</comment>
<dbReference type="EMBL" id="CM043015">
    <property type="protein sequence ID" value="KAI4470574.1"/>
    <property type="molecule type" value="Genomic_DNA"/>
</dbReference>
<sequence length="503" mass="57664">MKVLFKIWDCRRAKKIFVPMEDEESGLYEQLILKASEKLQIHGTRFVLESDGTSVDDDEVLKIVSTQTLILLTKTEAWEALLATTATTSIVASINEEKESASDSFSSTSEDLVVAKTTQEIANSQISKHMWNTLEIPWHRLSKEVLGNCEKGIRQKSSLDSVAQVIIDAAREISLHVPTYALKRVAEKVIAKYPGMFKDVDDDEVVIGDGTHTLYKKLCDRNAYMCRPFKRSRSVVGNEAVSPQQIKRQINRTSGCQNCDPEISEEGLDLLMDKKALVNNMYLEFNAETRKLLDETYSLQRYFINKPSTTVEDIRKEWPILFIKEAICWHYNKLMNQDIGQLETVFLSKLDKFMQFALKKKYITAPPEHESDKIKISLIAISKFLGDDLAILLMDASEGQDQEQTLTTMAPCIRCLKESKEYIIYLEKREIMRVDNLLEALQVTFALYYNFNLIYTQGCAATLEFIQRYFMKIHPDRGSRNKNKRCGKLLSLINQLADKHLIC</sequence>
<evidence type="ECO:0000313" key="2">
    <source>
        <dbReference type="Proteomes" id="UP001056778"/>
    </source>
</evidence>
<proteinExistence type="predicted"/>
<keyword evidence="2" id="KW-1185">Reference proteome</keyword>
<evidence type="ECO:0000313" key="1">
    <source>
        <dbReference type="EMBL" id="KAI4470574.1"/>
    </source>
</evidence>
<gene>
    <name evidence="1" type="ORF">MML48_1g11607</name>
</gene>
<name>A0ACB9TUQ6_HOLOL</name>
<dbReference type="Proteomes" id="UP001056778">
    <property type="component" value="Chromosome 1"/>
</dbReference>
<reference evidence="1" key="1">
    <citation type="submission" date="2022-04" db="EMBL/GenBank/DDBJ databases">
        <title>Chromosome-scale genome assembly of Holotrichia oblita Faldermann.</title>
        <authorList>
            <person name="Rongchong L."/>
        </authorList>
    </citation>
    <scope>NUCLEOTIDE SEQUENCE</scope>
    <source>
        <strain evidence="1">81SQS9</strain>
    </source>
</reference>
<protein>
    <submittedName>
        <fullName evidence="1">Uncharacterized protein</fullName>
    </submittedName>
</protein>
<accession>A0ACB9TUQ6</accession>